<dbReference type="Gene3D" id="3.60.15.10">
    <property type="entry name" value="Ribonuclease Z/Hydroxyacylglutathione hydrolase-like"/>
    <property type="match status" value="1"/>
</dbReference>
<feature type="transmembrane region" description="Helical" evidence="6">
    <location>
        <begin position="499"/>
        <end position="518"/>
    </location>
</feature>
<keyword evidence="3 6" id="KW-0812">Transmembrane</keyword>
<feature type="domain" description="DUF4131" evidence="8">
    <location>
        <begin position="39"/>
        <end position="175"/>
    </location>
</feature>
<dbReference type="PANTHER" id="PTHR30619">
    <property type="entry name" value="DNA INTERNALIZATION/COMPETENCE PROTEIN COMEC/REC2"/>
    <property type="match status" value="1"/>
</dbReference>
<evidence type="ECO:0000256" key="4">
    <source>
        <dbReference type="ARBA" id="ARBA00022989"/>
    </source>
</evidence>
<feature type="transmembrane region" description="Helical" evidence="6">
    <location>
        <begin position="223"/>
        <end position="242"/>
    </location>
</feature>
<dbReference type="SUPFAM" id="SSF56281">
    <property type="entry name" value="Metallo-hydrolase/oxidoreductase"/>
    <property type="match status" value="1"/>
</dbReference>
<feature type="transmembrane region" description="Helical" evidence="6">
    <location>
        <begin position="469"/>
        <end position="487"/>
    </location>
</feature>
<feature type="transmembrane region" description="Helical" evidence="6">
    <location>
        <begin position="66"/>
        <end position="83"/>
    </location>
</feature>
<evidence type="ECO:0000259" key="8">
    <source>
        <dbReference type="Pfam" id="PF13567"/>
    </source>
</evidence>
<proteinExistence type="predicted"/>
<accession>A0A5A5TIX9</accession>
<dbReference type="Proteomes" id="UP000322530">
    <property type="component" value="Unassembled WGS sequence"/>
</dbReference>
<evidence type="ECO:0000256" key="1">
    <source>
        <dbReference type="ARBA" id="ARBA00004651"/>
    </source>
</evidence>
<dbReference type="RefSeq" id="WP_149403931.1">
    <property type="nucleotide sequence ID" value="NZ_BIXY01000094.1"/>
</dbReference>
<sequence length="835" mass="90744">MQTGQSFSVDTKLQLRGLLLVALAGAWLVGILLAAWLVFPLLYFPFLAGTSLIICMITGKKPAIRLVFLLLLCLILGAWRYTVARPINDPQTIAAYIGSRTLKVQGMVSEEPTLSARTSLLKVAVSGSNTQNTYNWHPTHGTIEVQILGSTLDDAYGASYGDIVTLQGKLTAPSPHSSSDVLAEMAFPRLSINQNDGYPILVFLYHWRVRLAMIITQALPEPLAALLIAIVLGLRIPAIAPLRQAFNVTGTAHLIVPSGFKVTIVAGLASSGTRWLYEGSSGTILSSKIPYTWLRWLSTGFTLLSISAYTILSGAGSAAIRSGVMGCFLVIAPRIGRTYNIYTALAFTAIGMSLLNPFVLWDVGFQLSFLGTLGIVLFTPYIQTLLRFLHPLPGGHFLAETGAVTIAAQIATLPIFAVTFQQVSFIAPLANMLTVPLLGIIIIIGILICGLGLLSLSLATVCGWVAWPFLWYMSQSILWCATLPGAYRSLSNVDTRLAWLYYLPLTVGLIFLLQRWPLTIMKINTITASSIHKQIPKRIQRYIFSGLVIVIIAATAAINLHSQAIGTGKLTVTFFNVGPAGKPAQGEAILVHTVDNKTLLIDGGPDVAALSQKLDSQLPSWQRSLDMVILTSPRADHLTALQDIVSRYNIGTILDAGMLHPSTSYARWRRTIHERNLHYQAVQQGQTILLGRQTQIQIIWPTTPLHAGSNEIRDNTLVFRLITPGLRLLLLGEAAQSHYAVTSLQDPVNNPVLQADVIQIMQGTQPFQNDLQTILTQLHPSLLIITPSASGQKKGVPASTHDVQIMFPTLHVANMAQTGDVTISSDTHGWYTDGI</sequence>
<feature type="transmembrane region" description="Helical" evidence="6">
    <location>
        <begin position="367"/>
        <end position="386"/>
    </location>
</feature>
<feature type="transmembrane region" description="Helical" evidence="6">
    <location>
        <begin position="398"/>
        <end position="417"/>
    </location>
</feature>
<dbReference type="InterPro" id="IPR025405">
    <property type="entry name" value="DUF4131"/>
</dbReference>
<evidence type="ECO:0000259" key="7">
    <source>
        <dbReference type="Pfam" id="PF03772"/>
    </source>
</evidence>
<feature type="transmembrane region" description="Helical" evidence="6">
    <location>
        <begin position="437"/>
        <end position="462"/>
    </location>
</feature>
<evidence type="ECO:0000256" key="5">
    <source>
        <dbReference type="ARBA" id="ARBA00023136"/>
    </source>
</evidence>
<comment type="caution">
    <text evidence="9">The sequence shown here is derived from an EMBL/GenBank/DDBJ whole genome shotgun (WGS) entry which is preliminary data.</text>
</comment>
<dbReference type="GO" id="GO:0005886">
    <property type="term" value="C:plasma membrane"/>
    <property type="evidence" value="ECO:0007669"/>
    <property type="project" value="UniProtKB-SubCell"/>
</dbReference>
<feature type="transmembrane region" description="Helical" evidence="6">
    <location>
        <begin position="254"/>
        <end position="277"/>
    </location>
</feature>
<evidence type="ECO:0000313" key="10">
    <source>
        <dbReference type="Proteomes" id="UP000322530"/>
    </source>
</evidence>
<name>A0A5A5TIX9_9CHLR</name>
<keyword evidence="4 6" id="KW-1133">Transmembrane helix</keyword>
<dbReference type="OrthoDB" id="9761531at2"/>
<organism evidence="9 10">
    <name type="scientific">Dictyobacter arantiisoli</name>
    <dbReference type="NCBI Taxonomy" id="2014874"/>
    <lineage>
        <taxon>Bacteria</taxon>
        <taxon>Bacillati</taxon>
        <taxon>Chloroflexota</taxon>
        <taxon>Ktedonobacteria</taxon>
        <taxon>Ktedonobacterales</taxon>
        <taxon>Dictyobacteraceae</taxon>
        <taxon>Dictyobacter</taxon>
    </lineage>
</organism>
<evidence type="ECO:0000256" key="2">
    <source>
        <dbReference type="ARBA" id="ARBA00022475"/>
    </source>
</evidence>
<dbReference type="EMBL" id="BIXY01000094">
    <property type="protein sequence ID" value="GCF11086.1"/>
    <property type="molecule type" value="Genomic_DNA"/>
</dbReference>
<feature type="domain" description="ComEC/Rec2-related protein" evidence="7">
    <location>
        <begin position="241"/>
        <end position="512"/>
    </location>
</feature>
<feature type="transmembrane region" description="Helical" evidence="6">
    <location>
        <begin position="17"/>
        <end position="36"/>
    </location>
</feature>
<feature type="transmembrane region" description="Helical" evidence="6">
    <location>
        <begin position="297"/>
        <end position="320"/>
    </location>
</feature>
<keyword evidence="10" id="KW-1185">Reference proteome</keyword>
<feature type="transmembrane region" description="Helical" evidence="6">
    <location>
        <begin position="42"/>
        <end position="59"/>
    </location>
</feature>
<dbReference type="AlphaFoldDB" id="A0A5A5TIX9"/>
<evidence type="ECO:0000256" key="3">
    <source>
        <dbReference type="ARBA" id="ARBA00022692"/>
    </source>
</evidence>
<dbReference type="InterPro" id="IPR004477">
    <property type="entry name" value="ComEC_N"/>
</dbReference>
<gene>
    <name evidence="9" type="ORF">KDI_46500</name>
</gene>
<evidence type="ECO:0008006" key="11">
    <source>
        <dbReference type="Google" id="ProtNLM"/>
    </source>
</evidence>
<protein>
    <recommendedName>
        <fullName evidence="11">DNA internalization-related competence protein ComEC/Rec2</fullName>
    </recommendedName>
</protein>
<reference evidence="9 10" key="1">
    <citation type="submission" date="2019-01" db="EMBL/GenBank/DDBJ databases">
        <title>Draft genome sequence of Dictyobacter sp. Uno17.</title>
        <authorList>
            <person name="Wang C.M."/>
            <person name="Zheng Y."/>
            <person name="Sakai Y."/>
            <person name="Abe K."/>
            <person name="Yokota A."/>
            <person name="Yabe S."/>
        </authorList>
    </citation>
    <scope>NUCLEOTIDE SEQUENCE [LARGE SCALE GENOMIC DNA]</scope>
    <source>
        <strain evidence="9 10">Uno17</strain>
    </source>
</reference>
<feature type="transmembrane region" description="Helical" evidence="6">
    <location>
        <begin position="539"/>
        <end position="560"/>
    </location>
</feature>
<dbReference type="NCBIfam" id="TIGR00360">
    <property type="entry name" value="ComEC_N-term"/>
    <property type="match status" value="1"/>
</dbReference>
<keyword evidence="2" id="KW-1003">Cell membrane</keyword>
<dbReference type="Pfam" id="PF13567">
    <property type="entry name" value="DUF4131"/>
    <property type="match status" value="1"/>
</dbReference>
<evidence type="ECO:0000313" key="9">
    <source>
        <dbReference type="EMBL" id="GCF11086.1"/>
    </source>
</evidence>
<dbReference type="Pfam" id="PF03772">
    <property type="entry name" value="Competence"/>
    <property type="match status" value="1"/>
</dbReference>
<dbReference type="InterPro" id="IPR036866">
    <property type="entry name" value="RibonucZ/Hydroxyglut_hydro"/>
</dbReference>
<dbReference type="PANTHER" id="PTHR30619:SF7">
    <property type="entry name" value="BETA-LACTAMASE DOMAIN PROTEIN"/>
    <property type="match status" value="1"/>
</dbReference>
<keyword evidence="5 6" id="KW-0472">Membrane</keyword>
<comment type="subcellular location">
    <subcellularLocation>
        <location evidence="1">Cell membrane</location>
        <topology evidence="1">Multi-pass membrane protein</topology>
    </subcellularLocation>
</comment>
<feature type="transmembrane region" description="Helical" evidence="6">
    <location>
        <begin position="341"/>
        <end position="361"/>
    </location>
</feature>
<dbReference type="InterPro" id="IPR052159">
    <property type="entry name" value="Competence_DNA_uptake"/>
</dbReference>
<evidence type="ECO:0000256" key="6">
    <source>
        <dbReference type="SAM" id="Phobius"/>
    </source>
</evidence>